<dbReference type="AlphaFoldDB" id="X1T5N9"/>
<sequence length="144" mass="17155">LYLATIMDLYSRKIIGWSLRERLTKELVIAALDMAIKQRKLSVDLLLHSDRGSQYASELYQLLLLKNGIRCSMSGKGNCWDNAVMESFYRTLKVELIYQETYETRRQARRDIFEYIEIFYNRERLHSSLGYYSPEEYEKMIKVS</sequence>
<dbReference type="InterPro" id="IPR048020">
    <property type="entry name" value="Transpos_IS3"/>
</dbReference>
<name>X1T5N9_9ZZZZ</name>
<dbReference type="Gene3D" id="3.30.420.10">
    <property type="entry name" value="Ribonuclease H-like superfamily/Ribonuclease H"/>
    <property type="match status" value="1"/>
</dbReference>
<feature type="non-terminal residue" evidence="2">
    <location>
        <position position="1"/>
    </location>
</feature>
<protein>
    <recommendedName>
        <fullName evidence="1">Integrase catalytic domain-containing protein</fullName>
    </recommendedName>
</protein>
<dbReference type="PANTHER" id="PTHR46889:SF4">
    <property type="entry name" value="TRANSPOSASE INSO FOR INSERTION SEQUENCE ELEMENT IS911B-RELATED"/>
    <property type="match status" value="1"/>
</dbReference>
<dbReference type="GO" id="GO:0003676">
    <property type="term" value="F:nucleic acid binding"/>
    <property type="evidence" value="ECO:0007669"/>
    <property type="project" value="InterPro"/>
</dbReference>
<dbReference type="SUPFAM" id="SSF53098">
    <property type="entry name" value="Ribonuclease H-like"/>
    <property type="match status" value="1"/>
</dbReference>
<dbReference type="Pfam" id="PF00665">
    <property type="entry name" value="rve"/>
    <property type="match status" value="1"/>
</dbReference>
<dbReference type="InterPro" id="IPR012337">
    <property type="entry name" value="RNaseH-like_sf"/>
</dbReference>
<dbReference type="InterPro" id="IPR050900">
    <property type="entry name" value="Transposase_IS3/IS150/IS904"/>
</dbReference>
<organism evidence="2">
    <name type="scientific">marine sediment metagenome</name>
    <dbReference type="NCBI Taxonomy" id="412755"/>
    <lineage>
        <taxon>unclassified sequences</taxon>
        <taxon>metagenomes</taxon>
        <taxon>ecological metagenomes</taxon>
    </lineage>
</organism>
<feature type="domain" description="Integrase catalytic" evidence="1">
    <location>
        <begin position="1"/>
        <end position="142"/>
    </location>
</feature>
<dbReference type="PANTHER" id="PTHR46889">
    <property type="entry name" value="TRANSPOSASE INSF FOR INSERTION SEQUENCE IS3B-RELATED"/>
    <property type="match status" value="1"/>
</dbReference>
<dbReference type="InterPro" id="IPR001584">
    <property type="entry name" value="Integrase_cat-core"/>
</dbReference>
<dbReference type="NCBIfam" id="NF033516">
    <property type="entry name" value="transpos_IS3"/>
    <property type="match status" value="1"/>
</dbReference>
<dbReference type="EMBL" id="BARW01019897">
    <property type="protein sequence ID" value="GAJ00539.1"/>
    <property type="molecule type" value="Genomic_DNA"/>
</dbReference>
<proteinExistence type="predicted"/>
<dbReference type="InterPro" id="IPR036397">
    <property type="entry name" value="RNaseH_sf"/>
</dbReference>
<evidence type="ECO:0000313" key="2">
    <source>
        <dbReference type="EMBL" id="GAJ00539.1"/>
    </source>
</evidence>
<dbReference type="Pfam" id="PF13333">
    <property type="entry name" value="rve_2"/>
    <property type="match status" value="1"/>
</dbReference>
<evidence type="ECO:0000259" key="1">
    <source>
        <dbReference type="PROSITE" id="PS50994"/>
    </source>
</evidence>
<dbReference type="GO" id="GO:0015074">
    <property type="term" value="P:DNA integration"/>
    <property type="evidence" value="ECO:0007669"/>
    <property type="project" value="InterPro"/>
</dbReference>
<reference evidence="2" key="1">
    <citation type="journal article" date="2014" name="Front. Microbiol.">
        <title>High frequency of phylogenetically diverse reductive dehalogenase-homologous genes in deep subseafloor sedimentary metagenomes.</title>
        <authorList>
            <person name="Kawai M."/>
            <person name="Futagami T."/>
            <person name="Toyoda A."/>
            <person name="Takaki Y."/>
            <person name="Nishi S."/>
            <person name="Hori S."/>
            <person name="Arai W."/>
            <person name="Tsubouchi T."/>
            <person name="Morono Y."/>
            <person name="Uchiyama I."/>
            <person name="Ito T."/>
            <person name="Fujiyama A."/>
            <person name="Inagaki F."/>
            <person name="Takami H."/>
        </authorList>
    </citation>
    <scope>NUCLEOTIDE SEQUENCE</scope>
    <source>
        <strain evidence="2">Expedition CK06-06</strain>
    </source>
</reference>
<accession>X1T5N9</accession>
<dbReference type="PROSITE" id="PS50994">
    <property type="entry name" value="INTEGRASE"/>
    <property type="match status" value="1"/>
</dbReference>
<gene>
    <name evidence="2" type="ORF">S12H4_33716</name>
</gene>
<comment type="caution">
    <text evidence="2">The sequence shown here is derived from an EMBL/GenBank/DDBJ whole genome shotgun (WGS) entry which is preliminary data.</text>
</comment>